<comment type="cofactor">
    <cofactor evidence="1">
        <name>Mg(2+)</name>
        <dbReference type="ChEBI" id="CHEBI:18420"/>
    </cofactor>
</comment>
<dbReference type="Pfam" id="PF13242">
    <property type="entry name" value="Hydrolase_like"/>
    <property type="match status" value="1"/>
</dbReference>
<gene>
    <name evidence="6" type="ORF">M8009_05015</name>
</gene>
<dbReference type="PANTHER" id="PTHR19288:SF46">
    <property type="entry name" value="HALOACID DEHALOGENASE-LIKE HYDROLASE DOMAIN-CONTAINING PROTEIN 2"/>
    <property type="match status" value="1"/>
</dbReference>
<dbReference type="Pfam" id="PF13344">
    <property type="entry name" value="Hydrolase_6"/>
    <property type="match status" value="1"/>
</dbReference>
<comment type="caution">
    <text evidence="6">The sequence shown here is derived from an EMBL/GenBank/DDBJ whole genome shotgun (WGS) entry which is preliminary data.</text>
</comment>
<dbReference type="NCBIfam" id="TIGR01460">
    <property type="entry name" value="HAD-SF-IIA"/>
    <property type="match status" value="1"/>
</dbReference>
<proteinExistence type="inferred from homology"/>
<protein>
    <recommendedName>
        <fullName evidence="5">Haloacid dehalogenase-like hydrolase domain-containing protein 2</fullName>
    </recommendedName>
</protein>
<keyword evidence="3" id="KW-0479">Metal-binding</keyword>
<evidence type="ECO:0000313" key="7">
    <source>
        <dbReference type="Proteomes" id="UP001165369"/>
    </source>
</evidence>
<evidence type="ECO:0000256" key="1">
    <source>
        <dbReference type="ARBA" id="ARBA00001946"/>
    </source>
</evidence>
<dbReference type="GO" id="GO:0016787">
    <property type="term" value="F:hydrolase activity"/>
    <property type="evidence" value="ECO:0007669"/>
    <property type="project" value="UniProtKB-KW"/>
</dbReference>
<evidence type="ECO:0000256" key="3">
    <source>
        <dbReference type="ARBA" id="ARBA00022723"/>
    </source>
</evidence>
<reference evidence="6" key="1">
    <citation type="submission" date="2022-05" db="EMBL/GenBank/DDBJ databases">
        <title>Halomonas geminus sp. nov. and Halomonas llamarensis sp. nov. isolated from high-altitude salars of the Atacama Desert.</title>
        <authorList>
            <person name="Hintersatz C."/>
            <person name="Rojas L.A."/>
            <person name="Wei T.-S."/>
            <person name="Kutschke S."/>
            <person name="Lehmann F."/>
            <person name="Jain R."/>
            <person name="Pollmann K."/>
        </authorList>
    </citation>
    <scope>NUCLEOTIDE SEQUENCE</scope>
    <source>
        <strain evidence="6">ATCH28</strain>
    </source>
</reference>
<dbReference type="RefSeq" id="WP_250059664.1">
    <property type="nucleotide sequence ID" value="NZ_JAMJPK010000002.1"/>
</dbReference>
<dbReference type="Gene3D" id="3.40.50.1000">
    <property type="entry name" value="HAD superfamily/HAD-like"/>
    <property type="match status" value="2"/>
</dbReference>
<dbReference type="InterPro" id="IPR006357">
    <property type="entry name" value="HAD-SF_hydro_IIA"/>
</dbReference>
<dbReference type="SUPFAM" id="SSF56784">
    <property type="entry name" value="HAD-like"/>
    <property type="match status" value="1"/>
</dbReference>
<dbReference type="InterPro" id="IPR023214">
    <property type="entry name" value="HAD_sf"/>
</dbReference>
<dbReference type="NCBIfam" id="TIGR01458">
    <property type="entry name" value="HAD-SF-IIA-hyp3"/>
    <property type="match status" value="1"/>
</dbReference>
<accession>A0ABT0SYT5</accession>
<dbReference type="Proteomes" id="UP001165369">
    <property type="component" value="Unassembled WGS sequence"/>
</dbReference>
<evidence type="ECO:0000256" key="5">
    <source>
        <dbReference type="ARBA" id="ARBA00039666"/>
    </source>
</evidence>
<evidence type="ECO:0000313" key="6">
    <source>
        <dbReference type="EMBL" id="MCL7939667.1"/>
    </source>
</evidence>
<evidence type="ECO:0000256" key="4">
    <source>
        <dbReference type="ARBA" id="ARBA00022842"/>
    </source>
</evidence>
<keyword evidence="4" id="KW-0460">Magnesium</keyword>
<sequence>MLKAVLLDISGVLTEDGEALPGAVEAVARLQASGLALRFLTNTSRKTSAAVCEELQRLGFAVEPAQVFTAPGAIRRYLERHRLCPYLLIHERLEPEFAGLPRGEPNAVVLGDAEQRLDYAHLDEAFRLLLDGAPLLAVGTNRYFRQAGTLHLDAGPFVRALEYAVGIEARVLGKPTGDFFRTVLEEAGVAPGEALMVGDDVECDVAAAMAVGLQACLVRSGKYRPGDEARAPEARCEASLADLVEVLAGRQGVAAPDSDGTPPH</sequence>
<dbReference type="EMBL" id="JAMJPK010000002">
    <property type="protein sequence ID" value="MCL7939667.1"/>
    <property type="molecule type" value="Genomic_DNA"/>
</dbReference>
<keyword evidence="7" id="KW-1185">Reference proteome</keyword>
<dbReference type="PANTHER" id="PTHR19288">
    <property type="entry name" value="4-NITROPHENYLPHOSPHATASE-RELATED"/>
    <property type="match status" value="1"/>
</dbReference>
<keyword evidence="6" id="KW-0378">Hydrolase</keyword>
<dbReference type="InterPro" id="IPR036412">
    <property type="entry name" value="HAD-like_sf"/>
</dbReference>
<organism evidence="6 7">
    <name type="scientific">Halomonas gemina</name>
    <dbReference type="NCBI Taxonomy" id="2945105"/>
    <lineage>
        <taxon>Bacteria</taxon>
        <taxon>Pseudomonadati</taxon>
        <taxon>Pseudomonadota</taxon>
        <taxon>Gammaproteobacteria</taxon>
        <taxon>Oceanospirillales</taxon>
        <taxon>Halomonadaceae</taxon>
        <taxon>Halomonas</taxon>
    </lineage>
</organism>
<name>A0ABT0SYT5_9GAMM</name>
<dbReference type="InterPro" id="IPR006355">
    <property type="entry name" value="LHPP/HDHD2"/>
</dbReference>
<comment type="similarity">
    <text evidence="2">Belongs to the HAD-like hydrolase superfamily.</text>
</comment>
<evidence type="ECO:0000256" key="2">
    <source>
        <dbReference type="ARBA" id="ARBA00007958"/>
    </source>
</evidence>